<dbReference type="PANTHER" id="PTHR33993:SF2">
    <property type="entry name" value="VOC DOMAIN-CONTAINING PROTEIN"/>
    <property type="match status" value="1"/>
</dbReference>
<dbReference type="OrthoDB" id="9804235at2"/>
<name>A0A444MP35_9SPHI</name>
<dbReference type="PROSITE" id="PS51819">
    <property type="entry name" value="VOC"/>
    <property type="match status" value="1"/>
</dbReference>
<dbReference type="AlphaFoldDB" id="A0A444MP35"/>
<reference evidence="2 3" key="1">
    <citation type="submission" date="2019-01" db="EMBL/GenBank/DDBJ databases">
        <title>Mucilaginibacter antarcticum sp. nov., isolated from antarctic soil.</title>
        <authorList>
            <person name="Yan Y.-Q."/>
            <person name="Du Z.-J."/>
        </authorList>
    </citation>
    <scope>NUCLEOTIDE SEQUENCE [LARGE SCALE GENOMIC DNA]</scope>
    <source>
        <strain evidence="2 3">F01003</strain>
    </source>
</reference>
<proteinExistence type="predicted"/>
<dbReference type="InterPro" id="IPR004360">
    <property type="entry name" value="Glyas_Fos-R_dOase_dom"/>
</dbReference>
<gene>
    <name evidence="2" type="ORF">EPL05_10865</name>
</gene>
<keyword evidence="3" id="KW-1185">Reference proteome</keyword>
<sequence>MESKKPTFGHGKICYIEVPAADIAASAAFFETVFNWHIRRDNHGGVSFDDGVGQVSGMWVTGRNPTDGCGLIVSIMVDDAAATVAKIEANAGIIVQPIGKDFPEITAAFKDPAGNLWSIYQHRG</sequence>
<feature type="domain" description="VOC" evidence="1">
    <location>
        <begin position="12"/>
        <end position="122"/>
    </location>
</feature>
<protein>
    <submittedName>
        <fullName evidence="2">VOC family protein</fullName>
    </submittedName>
</protein>
<dbReference type="PANTHER" id="PTHR33993">
    <property type="entry name" value="GLYOXALASE-RELATED"/>
    <property type="match status" value="1"/>
</dbReference>
<dbReference type="Pfam" id="PF00903">
    <property type="entry name" value="Glyoxalase"/>
    <property type="match status" value="1"/>
</dbReference>
<dbReference type="Gene3D" id="3.10.180.10">
    <property type="entry name" value="2,3-Dihydroxybiphenyl 1,2-Dioxygenase, domain 1"/>
    <property type="match status" value="1"/>
</dbReference>
<dbReference type="InterPro" id="IPR029068">
    <property type="entry name" value="Glyas_Bleomycin-R_OHBP_Dase"/>
</dbReference>
<comment type="caution">
    <text evidence="2">The sequence shown here is derived from an EMBL/GenBank/DDBJ whole genome shotgun (WGS) entry which is preliminary data.</text>
</comment>
<evidence type="ECO:0000313" key="2">
    <source>
        <dbReference type="EMBL" id="RWY52403.1"/>
    </source>
</evidence>
<dbReference type="InterPro" id="IPR052164">
    <property type="entry name" value="Anthracycline_SecMetBiosynth"/>
</dbReference>
<dbReference type="RefSeq" id="WP_128533989.1">
    <property type="nucleotide sequence ID" value="NZ_SBIW01000004.1"/>
</dbReference>
<accession>A0A444MP35</accession>
<dbReference type="EMBL" id="SBIW01000004">
    <property type="protein sequence ID" value="RWY52403.1"/>
    <property type="molecule type" value="Genomic_DNA"/>
</dbReference>
<evidence type="ECO:0000313" key="3">
    <source>
        <dbReference type="Proteomes" id="UP000286701"/>
    </source>
</evidence>
<organism evidence="2 3">
    <name type="scientific">Mucilaginibacter gilvus</name>
    <dbReference type="NCBI Taxonomy" id="2305909"/>
    <lineage>
        <taxon>Bacteria</taxon>
        <taxon>Pseudomonadati</taxon>
        <taxon>Bacteroidota</taxon>
        <taxon>Sphingobacteriia</taxon>
        <taxon>Sphingobacteriales</taxon>
        <taxon>Sphingobacteriaceae</taxon>
        <taxon>Mucilaginibacter</taxon>
    </lineage>
</organism>
<dbReference type="InterPro" id="IPR037523">
    <property type="entry name" value="VOC_core"/>
</dbReference>
<dbReference type="Proteomes" id="UP000286701">
    <property type="component" value="Unassembled WGS sequence"/>
</dbReference>
<dbReference type="SUPFAM" id="SSF54593">
    <property type="entry name" value="Glyoxalase/Bleomycin resistance protein/Dihydroxybiphenyl dioxygenase"/>
    <property type="match status" value="1"/>
</dbReference>
<evidence type="ECO:0000259" key="1">
    <source>
        <dbReference type="PROSITE" id="PS51819"/>
    </source>
</evidence>